<keyword evidence="3" id="KW-0436">Ligase</keyword>
<dbReference type="InterPro" id="IPR052171">
    <property type="entry name" value="NHEJ_LigD"/>
</dbReference>
<reference evidence="3 4" key="1">
    <citation type="submission" date="2020-08" db="EMBL/GenBank/DDBJ databases">
        <title>Genomic Encyclopedia of Type Strains, Phase IV (KMG-IV): sequencing the most valuable type-strain genomes for metagenomic binning, comparative biology and taxonomic classification.</title>
        <authorList>
            <person name="Goeker M."/>
        </authorList>
    </citation>
    <scope>NUCLEOTIDE SEQUENCE [LARGE SCALE GENOMIC DNA]</scope>
    <source>
        <strain evidence="3 4">DSM 40141</strain>
    </source>
</reference>
<name>A0A7X0HBM3_9ACTN</name>
<dbReference type="EMBL" id="JACHEM010000002">
    <property type="protein sequence ID" value="MBB6434657.1"/>
    <property type="molecule type" value="Genomic_DNA"/>
</dbReference>
<evidence type="ECO:0000313" key="3">
    <source>
        <dbReference type="EMBL" id="MBB6434657.1"/>
    </source>
</evidence>
<gene>
    <name evidence="3" type="ORF">HNQ79_001105</name>
</gene>
<dbReference type="PANTHER" id="PTHR42705:SF2">
    <property type="entry name" value="BIFUNCTIONAL NON-HOMOLOGOUS END JOINING PROTEIN LIGD"/>
    <property type="match status" value="1"/>
</dbReference>
<organism evidence="3 4">
    <name type="scientific">Streptomyces candidus</name>
    <dbReference type="NCBI Taxonomy" id="67283"/>
    <lineage>
        <taxon>Bacteria</taxon>
        <taxon>Bacillati</taxon>
        <taxon>Actinomycetota</taxon>
        <taxon>Actinomycetes</taxon>
        <taxon>Kitasatosporales</taxon>
        <taxon>Streptomycetaceae</taxon>
        <taxon>Streptomyces</taxon>
    </lineage>
</organism>
<dbReference type="EC" id="6.5.1.1" evidence="3"/>
<comment type="caution">
    <text evidence="3">The sequence shown here is derived from an EMBL/GenBank/DDBJ whole genome shotgun (WGS) entry which is preliminary data.</text>
</comment>
<evidence type="ECO:0000256" key="1">
    <source>
        <dbReference type="SAM" id="MobiDB-lite"/>
    </source>
</evidence>
<dbReference type="Proteomes" id="UP000540423">
    <property type="component" value="Unassembled WGS sequence"/>
</dbReference>
<protein>
    <submittedName>
        <fullName evidence="3">Bifunctional non-homologous end joining protein LigD</fullName>
        <ecNumber evidence="3">6.5.1.1</ecNumber>
    </submittedName>
</protein>
<evidence type="ECO:0000259" key="2">
    <source>
        <dbReference type="Pfam" id="PF21686"/>
    </source>
</evidence>
<evidence type="ECO:0000313" key="4">
    <source>
        <dbReference type="Proteomes" id="UP000540423"/>
    </source>
</evidence>
<dbReference type="Pfam" id="PF21686">
    <property type="entry name" value="LigD_Prim-Pol"/>
    <property type="match status" value="1"/>
</dbReference>
<dbReference type="CDD" id="cd04861">
    <property type="entry name" value="LigD_Pol_like"/>
    <property type="match status" value="1"/>
</dbReference>
<accession>A0A7X0HBM3</accession>
<keyword evidence="4" id="KW-1185">Reference proteome</keyword>
<feature type="region of interest" description="Disordered" evidence="1">
    <location>
        <begin position="1"/>
        <end position="24"/>
    </location>
</feature>
<dbReference type="InterPro" id="IPR014145">
    <property type="entry name" value="LigD_pol_dom"/>
</dbReference>
<dbReference type="PANTHER" id="PTHR42705">
    <property type="entry name" value="BIFUNCTIONAL NON-HOMOLOGOUS END JOINING PROTEIN LIGD"/>
    <property type="match status" value="1"/>
</dbReference>
<dbReference type="NCBIfam" id="TIGR02778">
    <property type="entry name" value="ligD_pol"/>
    <property type="match status" value="1"/>
</dbReference>
<dbReference type="Gene3D" id="3.90.920.10">
    <property type="entry name" value="DNA primase, PRIM domain"/>
    <property type="match status" value="1"/>
</dbReference>
<dbReference type="GO" id="GO:0003910">
    <property type="term" value="F:DNA ligase (ATP) activity"/>
    <property type="evidence" value="ECO:0007669"/>
    <property type="project" value="UniProtKB-EC"/>
</dbReference>
<feature type="domain" description="DNA ligase D polymerase" evidence="2">
    <location>
        <begin position="51"/>
        <end position="303"/>
    </location>
</feature>
<sequence>MIRSAAGAGTGTYGSAGAADPDGTLVVRAGRRHVTVRRPGKVLFPDPGVSKADLAAYYRRIAMFMLPQLRDRPLMLERLPDGLRGPRFMQKDTPESWPPWVRRAPVDKEGGIVRHVVCDDSATLVLLADQACLTVHRWLSRTDRLPWPDRMVFDLDPPGNDFRAVRDAAHQLGELLDQLQLPSAVMTTGSKGLHVVVPLNGHTTFDQSRSFAKDVAEALAARYPSRLTTAVRKRARGERLYLDVQRNGYAQTAVAPWSPRALAGAPVAVPVSWDQVEDPEVDARTWSLGDVEAVIEQAKRNPWAGLLTRGRALGPARKRLRALG</sequence>
<dbReference type="AlphaFoldDB" id="A0A7X0HBM3"/>
<proteinExistence type="predicted"/>